<reference evidence="1 4" key="2">
    <citation type="submission" date="2020-08" db="EMBL/GenBank/DDBJ databases">
        <title>Genome public.</title>
        <authorList>
            <person name="Liu C."/>
            <person name="Sun Q."/>
        </authorList>
    </citation>
    <scope>NUCLEOTIDE SEQUENCE [LARGE SCALE GENOMIC DNA]</scope>
    <source>
        <strain evidence="1 4">426_9</strain>
    </source>
</reference>
<reference evidence="2 3" key="1">
    <citation type="submission" date="2018-07" db="EMBL/GenBank/DDBJ databases">
        <title>Parabacteroides acidifaciens nov. sp., isolated from human feces.</title>
        <authorList>
            <person name="Wang Y.J."/>
        </authorList>
    </citation>
    <scope>NUCLEOTIDE SEQUENCE [LARGE SCALE GENOMIC DNA]</scope>
    <source>
        <strain evidence="2 3">426-9</strain>
    </source>
</reference>
<proteinExistence type="predicted"/>
<dbReference type="AlphaFoldDB" id="A0A3D8HC29"/>
<name>A0A3D8HC29_9BACT</name>
<dbReference type="Proteomes" id="UP000256321">
    <property type="component" value="Unassembled WGS sequence"/>
</dbReference>
<protein>
    <submittedName>
        <fullName evidence="2">Uncharacterized protein</fullName>
    </submittedName>
</protein>
<evidence type="ECO:0000313" key="3">
    <source>
        <dbReference type="Proteomes" id="UP000256321"/>
    </source>
</evidence>
<sequence length="572" mass="62144">MEGTKDIKNFTKFPSLSDDDLLLGSKTSLGGTDASITVANFKKQVVQDVKPSIVNGYWWVDNINTGVLATGRTPKFRKTSAGLEMKYEDQDDTAYILLIPMSDLAFTFDDLSPEQVEELKLKFSDLTDADKEALRGKAFTYDMFTPEQLADLRLTWDKLTPEQKNSLKGDRGYSAFEVWTQQEGNAGKIVDDYLAWLRQPATDAAKRADEKMVQISEEVSQLKTDFVTDANQLKEDFTSSGELLRQQLAEAAEQVNTNLTSEVNALKGQAEAVISETNIAKQGAIEAATNAKSVSDHPGYIGPDYHVYTWDYVTGAYKKTDTILRPEGFSIYRTYNSIDAMNADLANVPEGKFVLINTNDVENPDDAKLYVRGATSFEYLVDMSGAIGFTGKTPGFTIGTVTEGAVTDVTISENGTDPDGNPLYKLNFVLRRGPQGFTPVVEIGTVTTGLPGTPASVEFIQNGQTEEGREKYLLNLTIPRGNPGTGNVSALGTGLVAGKMYLFVPGIDNSTDGAFVEYVVPDNFPEAPQDGKTYGRKDGEWSEVNSAGNMDGGTAFSVYGGALVMDGGNAND</sequence>
<evidence type="ECO:0000313" key="1">
    <source>
        <dbReference type="EMBL" id="MBC8603154.1"/>
    </source>
</evidence>
<evidence type="ECO:0000313" key="2">
    <source>
        <dbReference type="EMBL" id="RDU48087.1"/>
    </source>
</evidence>
<keyword evidence="4" id="KW-1185">Reference proteome</keyword>
<dbReference type="EMBL" id="JACRTI010000048">
    <property type="protein sequence ID" value="MBC8603154.1"/>
    <property type="molecule type" value="Genomic_DNA"/>
</dbReference>
<dbReference type="Gene3D" id="1.20.120.20">
    <property type="entry name" value="Apolipoprotein"/>
    <property type="match status" value="1"/>
</dbReference>
<comment type="caution">
    <text evidence="2">The sequence shown here is derived from an EMBL/GenBank/DDBJ whole genome shotgun (WGS) entry which is preliminary data.</text>
</comment>
<dbReference type="EMBL" id="QREV01000048">
    <property type="protein sequence ID" value="RDU48087.1"/>
    <property type="molecule type" value="Genomic_DNA"/>
</dbReference>
<gene>
    <name evidence="2" type="ORF">DWU89_16085</name>
    <name evidence="1" type="ORF">H8784_15695</name>
</gene>
<dbReference type="Proteomes" id="UP000629596">
    <property type="component" value="Unassembled WGS sequence"/>
</dbReference>
<organism evidence="2 3">
    <name type="scientific">Parabacteroides acidifaciens</name>
    <dbReference type="NCBI Taxonomy" id="2290935"/>
    <lineage>
        <taxon>Bacteria</taxon>
        <taxon>Pseudomonadati</taxon>
        <taxon>Bacteroidota</taxon>
        <taxon>Bacteroidia</taxon>
        <taxon>Bacteroidales</taxon>
        <taxon>Tannerellaceae</taxon>
        <taxon>Parabacteroides</taxon>
    </lineage>
</organism>
<dbReference type="Gene3D" id="6.20.230.10">
    <property type="match status" value="1"/>
</dbReference>
<accession>A0A3D8HC29</accession>
<dbReference type="RefSeq" id="WP_115500648.1">
    <property type="nucleotide sequence ID" value="NZ_JACRTI010000048.1"/>
</dbReference>
<evidence type="ECO:0000313" key="4">
    <source>
        <dbReference type="Proteomes" id="UP000629596"/>
    </source>
</evidence>